<name>A0A383F223_9ZZZZ</name>
<accession>A0A383F223</accession>
<dbReference type="EMBL" id="UINC01230432">
    <property type="protein sequence ID" value="SVE62560.1"/>
    <property type="molecule type" value="Genomic_DNA"/>
</dbReference>
<evidence type="ECO:0000313" key="1">
    <source>
        <dbReference type="EMBL" id="SVE62560.1"/>
    </source>
</evidence>
<gene>
    <name evidence="1" type="ORF">METZ01_LOCUS515414</name>
</gene>
<feature type="non-terminal residue" evidence="1">
    <location>
        <position position="1"/>
    </location>
</feature>
<feature type="non-terminal residue" evidence="1">
    <location>
        <position position="228"/>
    </location>
</feature>
<dbReference type="AlphaFoldDB" id="A0A383F223"/>
<organism evidence="1">
    <name type="scientific">marine metagenome</name>
    <dbReference type="NCBI Taxonomy" id="408172"/>
    <lineage>
        <taxon>unclassified sequences</taxon>
        <taxon>metagenomes</taxon>
        <taxon>ecological metagenomes</taxon>
    </lineage>
</organism>
<protein>
    <submittedName>
        <fullName evidence="1">Uncharacterized protein</fullName>
    </submittedName>
</protein>
<reference evidence="1" key="1">
    <citation type="submission" date="2018-05" db="EMBL/GenBank/DDBJ databases">
        <authorList>
            <person name="Lanie J.A."/>
            <person name="Ng W.-L."/>
            <person name="Kazmierczak K.M."/>
            <person name="Andrzejewski T.M."/>
            <person name="Davidsen T.M."/>
            <person name="Wayne K.J."/>
            <person name="Tettelin H."/>
            <person name="Glass J.I."/>
            <person name="Rusch D."/>
            <person name="Podicherti R."/>
            <person name="Tsui H.-C.T."/>
            <person name="Winkler M.E."/>
        </authorList>
    </citation>
    <scope>NUCLEOTIDE SEQUENCE</scope>
</reference>
<proteinExistence type="predicted"/>
<sequence>AGTVTTHTGAVTISDAPTVAQLVLINAATTGAITLSTANGALTGSAANIVSAFAGTVTEHTGTVTVTNAATVAQFNTINAETTQNVVLSGGVSDTAAAYSATDGTTTAGLTAIAAQDGDVAITVSDAPNVAQLVTINAATTGAIVLSTTNGALTGTAANIVTAFAGTVTEHTGTVTVTDAATVAQFNTINAETTQNVVLSGGVTDAAAAYAATDGTTTAGLTAIAAQD</sequence>